<sequence length="59" mass="6738">MNKIIQSLTAPDLVESMDNESRKLGYKVACLTSSKMEYGVYSKIGFKDIFYYSNYSLVP</sequence>
<dbReference type="Proteomes" id="UP000621436">
    <property type="component" value="Unassembled WGS sequence"/>
</dbReference>
<accession>A0A931AY24</accession>
<keyword evidence="2" id="KW-1185">Reference proteome</keyword>
<reference evidence="1" key="1">
    <citation type="submission" date="2020-11" db="EMBL/GenBank/DDBJ databases">
        <title>Halonatronomonas betainensis gen. nov., sp. nov. a novel haloalkaliphilic representative of the family Halanaerobiacae capable of betaine degradation.</title>
        <authorList>
            <person name="Boltyanskaya Y."/>
            <person name="Kevbrin V."/>
            <person name="Detkova E."/>
            <person name="Grouzdev D.S."/>
            <person name="Koziaeva V."/>
            <person name="Zhilina T."/>
        </authorList>
    </citation>
    <scope>NUCLEOTIDE SEQUENCE</scope>
    <source>
        <strain evidence="1">Z-7014</strain>
    </source>
</reference>
<evidence type="ECO:0000313" key="1">
    <source>
        <dbReference type="EMBL" id="MBF8436913.1"/>
    </source>
</evidence>
<proteinExistence type="predicted"/>
<dbReference type="RefSeq" id="WP_270453841.1">
    <property type="nucleotide sequence ID" value="NZ_JADPIE010000004.1"/>
</dbReference>
<dbReference type="AlphaFoldDB" id="A0A931AY24"/>
<gene>
    <name evidence="1" type="ORF">I0Q91_07485</name>
</gene>
<protein>
    <submittedName>
        <fullName evidence="1">Uncharacterized protein</fullName>
    </submittedName>
</protein>
<organism evidence="1 2">
    <name type="scientific">Halonatronomonas betaini</name>
    <dbReference type="NCBI Taxonomy" id="2778430"/>
    <lineage>
        <taxon>Bacteria</taxon>
        <taxon>Bacillati</taxon>
        <taxon>Bacillota</taxon>
        <taxon>Clostridia</taxon>
        <taxon>Halanaerobiales</taxon>
        <taxon>Halarsenatibacteraceae</taxon>
        <taxon>Halonatronomonas</taxon>
    </lineage>
</organism>
<dbReference type="EMBL" id="JADPIE010000004">
    <property type="protein sequence ID" value="MBF8436913.1"/>
    <property type="molecule type" value="Genomic_DNA"/>
</dbReference>
<evidence type="ECO:0000313" key="2">
    <source>
        <dbReference type="Proteomes" id="UP000621436"/>
    </source>
</evidence>
<comment type="caution">
    <text evidence="1">The sequence shown here is derived from an EMBL/GenBank/DDBJ whole genome shotgun (WGS) entry which is preliminary data.</text>
</comment>
<name>A0A931AY24_9FIRM</name>